<evidence type="ECO:0000313" key="3">
    <source>
        <dbReference type="Proteomes" id="UP001162131"/>
    </source>
</evidence>
<sequence>MEARIEALELSVAHLQNNINSETIKQAVLETIKSEIDDLLAGTLTVSCIKGELERRNKREKLDIEEIMKGNKSTQLGIQKLSEKLISFNDDLKDLKIEVNDISHELKHKALDIDLQRIESSIQSLCPMSYAYLLDAEIRTLAKQEELNLTLQALNDLKKTVEFDCFSKAGANEEFLRIEKAFEIEFSQYATVKNLNEAFGSLKNGYEEVARLNKETKEMLIKETEHLREVINYNKKDTQEKITKLNVEIVRELDNKSSRSELKSFEIEITQNIQSFREEIKGFARSLKAYEAELRRFDEVLLQKASKVDIKDLLKKVSFLSQYPNVELTLNDLTQNVEILFQHKESLLITIHQLEEELENLKKGIEKKISNNHEMKLFKQALYDLQFTLTDKADTIDVLKYLDEKATIADLNNSNASIDALHKQLKLIAVHLTALQRILSDPYKLKGPERSKKEYFYKMTQRLVDYIVASKVITNNSAPIPEDLKAFFKLNESIKLSESVKVNDSIKLNETVRPPEPTQTAPTPKRKFSFHRRFSSLDTF</sequence>
<dbReference type="Proteomes" id="UP001162131">
    <property type="component" value="Unassembled WGS sequence"/>
</dbReference>
<organism evidence="2 3">
    <name type="scientific">Blepharisma stoltei</name>
    <dbReference type="NCBI Taxonomy" id="1481888"/>
    <lineage>
        <taxon>Eukaryota</taxon>
        <taxon>Sar</taxon>
        <taxon>Alveolata</taxon>
        <taxon>Ciliophora</taxon>
        <taxon>Postciliodesmatophora</taxon>
        <taxon>Heterotrichea</taxon>
        <taxon>Heterotrichida</taxon>
        <taxon>Blepharismidae</taxon>
        <taxon>Blepharisma</taxon>
    </lineage>
</organism>
<evidence type="ECO:0000256" key="1">
    <source>
        <dbReference type="SAM" id="Coils"/>
    </source>
</evidence>
<keyword evidence="3" id="KW-1185">Reference proteome</keyword>
<comment type="caution">
    <text evidence="2">The sequence shown here is derived from an EMBL/GenBank/DDBJ whole genome shotgun (WGS) entry which is preliminary data.</text>
</comment>
<evidence type="ECO:0000313" key="2">
    <source>
        <dbReference type="EMBL" id="CAG9319871.1"/>
    </source>
</evidence>
<name>A0AAU9J3J8_9CILI</name>
<keyword evidence="1" id="KW-0175">Coiled coil</keyword>
<reference evidence="2" key="1">
    <citation type="submission" date="2021-09" db="EMBL/GenBank/DDBJ databases">
        <authorList>
            <consortium name="AG Swart"/>
            <person name="Singh M."/>
            <person name="Singh A."/>
            <person name="Seah K."/>
            <person name="Emmerich C."/>
        </authorList>
    </citation>
    <scope>NUCLEOTIDE SEQUENCE</scope>
    <source>
        <strain evidence="2">ATCC30299</strain>
    </source>
</reference>
<proteinExistence type="predicted"/>
<feature type="coiled-coil region" evidence="1">
    <location>
        <begin position="344"/>
        <end position="371"/>
    </location>
</feature>
<gene>
    <name evidence="2" type="ORF">BSTOLATCC_MIC25116</name>
</gene>
<dbReference type="AlphaFoldDB" id="A0AAU9J3J8"/>
<accession>A0AAU9J3J8</accession>
<protein>
    <submittedName>
        <fullName evidence="2">Uncharacterized protein</fullName>
    </submittedName>
</protein>
<dbReference type="EMBL" id="CAJZBQ010000024">
    <property type="protein sequence ID" value="CAG9319871.1"/>
    <property type="molecule type" value="Genomic_DNA"/>
</dbReference>